<dbReference type="EMBL" id="SRYA01000050">
    <property type="protein sequence ID" value="TGY91931.1"/>
    <property type="molecule type" value="Genomic_DNA"/>
</dbReference>
<reference evidence="1" key="1">
    <citation type="submission" date="2019-04" db="EMBL/GenBank/DDBJ databases">
        <title>Microbes associate with the intestines of laboratory mice.</title>
        <authorList>
            <person name="Navarre W."/>
            <person name="Wong E."/>
            <person name="Huang K."/>
            <person name="Tropini C."/>
            <person name="Ng K."/>
            <person name="Yu B."/>
        </authorList>
    </citation>
    <scope>NUCLEOTIDE SEQUENCE</scope>
    <source>
        <strain evidence="1">NM01_1-7b</strain>
    </source>
</reference>
<organism evidence="1 2">
    <name type="scientific">Petralouisia muris</name>
    <dbReference type="NCBI Taxonomy" id="3032872"/>
    <lineage>
        <taxon>Bacteria</taxon>
        <taxon>Bacillati</taxon>
        <taxon>Bacillota</taxon>
        <taxon>Clostridia</taxon>
        <taxon>Lachnospirales</taxon>
        <taxon>Lachnospiraceae</taxon>
        <taxon>Petralouisia</taxon>
    </lineage>
</organism>
<name>A0AC61RRR1_9FIRM</name>
<evidence type="ECO:0000313" key="2">
    <source>
        <dbReference type="Proteomes" id="UP000304953"/>
    </source>
</evidence>
<accession>A0AC61RRR1</accession>
<comment type="caution">
    <text evidence="1">The sequence shown here is derived from an EMBL/GenBank/DDBJ whole genome shotgun (WGS) entry which is preliminary data.</text>
</comment>
<keyword evidence="2" id="KW-1185">Reference proteome</keyword>
<gene>
    <name evidence="1" type="ORF">E5329_19905</name>
</gene>
<evidence type="ECO:0000313" key="1">
    <source>
        <dbReference type="EMBL" id="TGY91931.1"/>
    </source>
</evidence>
<proteinExistence type="predicted"/>
<dbReference type="Proteomes" id="UP000304953">
    <property type="component" value="Unassembled WGS sequence"/>
</dbReference>
<protein>
    <submittedName>
        <fullName evidence="1">Uncharacterized protein</fullName>
    </submittedName>
</protein>
<sequence length="94" mass="10803">MMKKKEMERIVIDKENIDAIEEDIIIRRGIERYMYVRQFVYGNVLDIACGGGDGSYLISKNPDVKKITANRPLQMPTSISKGRILSLSWVLLKQ</sequence>